<evidence type="ECO:0000313" key="1">
    <source>
        <dbReference type="EMBL" id="KAJ0200314.1"/>
    </source>
</evidence>
<sequence>MEQHYLSSSRTSPTTPEHCLDLLWIKHTPPIIPQYRGFFIYHIRYSNMMYAIFRRSIAYVCHIGSDGMVYKIIFIAHWSRFRVFADSLMMNTDPNQVQYVLSMQRRGRSSLRRSLCCFLLLTPLSRGLISWLGLPKRSMVDELEAMLDLVDP</sequence>
<protein>
    <submittedName>
        <fullName evidence="1">Uncharacterized protein</fullName>
    </submittedName>
</protein>
<keyword evidence="2" id="KW-1185">Reference proteome</keyword>
<dbReference type="EMBL" id="NBSK02000006">
    <property type="protein sequence ID" value="KAJ0200314.1"/>
    <property type="molecule type" value="Genomic_DNA"/>
</dbReference>
<evidence type="ECO:0000313" key="2">
    <source>
        <dbReference type="Proteomes" id="UP000235145"/>
    </source>
</evidence>
<organism evidence="1 2">
    <name type="scientific">Lactuca sativa</name>
    <name type="common">Garden lettuce</name>
    <dbReference type="NCBI Taxonomy" id="4236"/>
    <lineage>
        <taxon>Eukaryota</taxon>
        <taxon>Viridiplantae</taxon>
        <taxon>Streptophyta</taxon>
        <taxon>Embryophyta</taxon>
        <taxon>Tracheophyta</taxon>
        <taxon>Spermatophyta</taxon>
        <taxon>Magnoliopsida</taxon>
        <taxon>eudicotyledons</taxon>
        <taxon>Gunneridae</taxon>
        <taxon>Pentapetalae</taxon>
        <taxon>asterids</taxon>
        <taxon>campanulids</taxon>
        <taxon>Asterales</taxon>
        <taxon>Asteraceae</taxon>
        <taxon>Cichorioideae</taxon>
        <taxon>Cichorieae</taxon>
        <taxon>Lactucinae</taxon>
        <taxon>Lactuca</taxon>
    </lineage>
</organism>
<name>A0A9R1X7B4_LACSA</name>
<comment type="caution">
    <text evidence="1">The sequence shown here is derived from an EMBL/GenBank/DDBJ whole genome shotgun (WGS) entry which is preliminary data.</text>
</comment>
<dbReference type="Proteomes" id="UP000235145">
    <property type="component" value="Unassembled WGS sequence"/>
</dbReference>
<reference evidence="1 2" key="1">
    <citation type="journal article" date="2017" name="Nat. Commun.">
        <title>Genome assembly with in vitro proximity ligation data and whole-genome triplication in lettuce.</title>
        <authorList>
            <person name="Reyes-Chin-Wo S."/>
            <person name="Wang Z."/>
            <person name="Yang X."/>
            <person name="Kozik A."/>
            <person name="Arikit S."/>
            <person name="Song C."/>
            <person name="Xia L."/>
            <person name="Froenicke L."/>
            <person name="Lavelle D.O."/>
            <person name="Truco M.J."/>
            <person name="Xia R."/>
            <person name="Zhu S."/>
            <person name="Xu C."/>
            <person name="Xu H."/>
            <person name="Xu X."/>
            <person name="Cox K."/>
            <person name="Korf I."/>
            <person name="Meyers B.C."/>
            <person name="Michelmore R.W."/>
        </authorList>
    </citation>
    <scope>NUCLEOTIDE SEQUENCE [LARGE SCALE GENOMIC DNA]</scope>
    <source>
        <strain evidence="2">cv. Salinas</strain>
        <tissue evidence="1">Seedlings</tissue>
    </source>
</reference>
<dbReference type="AlphaFoldDB" id="A0A9R1X7B4"/>
<gene>
    <name evidence="1" type="ORF">LSAT_V11C600324140</name>
</gene>
<accession>A0A9R1X7B4</accession>
<proteinExistence type="predicted"/>